<evidence type="ECO:0000256" key="12">
    <source>
        <dbReference type="ARBA" id="ARBA00022840"/>
    </source>
</evidence>
<dbReference type="EC" id="2.7.1.33" evidence="7"/>
<protein>
    <recommendedName>
        <fullName evidence="16">Type III pantothenate kinase</fullName>
        <ecNumber evidence="7">2.7.1.33</ecNumber>
    </recommendedName>
</protein>
<dbReference type="InterPro" id="IPR004619">
    <property type="entry name" value="Type_III_PanK"/>
</dbReference>
<evidence type="ECO:0000313" key="17">
    <source>
        <dbReference type="EMBL" id="MDZ7542605.1"/>
    </source>
</evidence>
<comment type="subunit">
    <text evidence="6">Homodimer.</text>
</comment>
<evidence type="ECO:0000256" key="16">
    <source>
        <dbReference type="ARBA" id="ARBA00040883"/>
    </source>
</evidence>
<keyword evidence="9" id="KW-0808">Transferase</keyword>
<gene>
    <name evidence="17" type="ORF">GNF83_15630</name>
</gene>
<keyword evidence="14" id="KW-0173">Coenzyme A biosynthesis</keyword>
<keyword evidence="11 17" id="KW-0418">Kinase</keyword>
<dbReference type="GO" id="GO:0004594">
    <property type="term" value="F:pantothenate kinase activity"/>
    <property type="evidence" value="ECO:0007669"/>
    <property type="project" value="UniProtKB-EC"/>
</dbReference>
<dbReference type="InterPro" id="IPR043129">
    <property type="entry name" value="ATPase_NBD"/>
</dbReference>
<evidence type="ECO:0000313" key="18">
    <source>
        <dbReference type="Proteomes" id="UP001288944"/>
    </source>
</evidence>
<evidence type="ECO:0000256" key="6">
    <source>
        <dbReference type="ARBA" id="ARBA00011738"/>
    </source>
</evidence>
<comment type="caution">
    <text evidence="17">The sequence shown here is derived from an EMBL/GenBank/DDBJ whole genome shotgun (WGS) entry which is preliminary data.</text>
</comment>
<evidence type="ECO:0000256" key="5">
    <source>
        <dbReference type="ARBA" id="ARBA00005225"/>
    </source>
</evidence>
<comment type="similarity">
    <text evidence="15">Belongs to the type III pantothenate kinase family.</text>
</comment>
<dbReference type="Gene3D" id="3.30.420.40">
    <property type="match status" value="1"/>
</dbReference>
<comment type="catalytic activity">
    <reaction evidence="1">
        <text>(R)-pantothenate + ATP = (R)-4'-phosphopantothenate + ADP + H(+)</text>
        <dbReference type="Rhea" id="RHEA:16373"/>
        <dbReference type="ChEBI" id="CHEBI:10986"/>
        <dbReference type="ChEBI" id="CHEBI:15378"/>
        <dbReference type="ChEBI" id="CHEBI:29032"/>
        <dbReference type="ChEBI" id="CHEBI:30616"/>
        <dbReference type="ChEBI" id="CHEBI:456216"/>
        <dbReference type="EC" id="2.7.1.33"/>
    </reaction>
</comment>
<comment type="cofactor">
    <cofactor evidence="3">
        <name>NH4(+)</name>
        <dbReference type="ChEBI" id="CHEBI:28938"/>
    </cofactor>
</comment>
<dbReference type="EMBL" id="WNUR01000300">
    <property type="protein sequence ID" value="MDZ7542605.1"/>
    <property type="molecule type" value="Genomic_DNA"/>
</dbReference>
<dbReference type="PANTHER" id="PTHR34265">
    <property type="entry name" value="TYPE III PANTOTHENATE KINASE"/>
    <property type="match status" value="1"/>
</dbReference>
<dbReference type="GO" id="GO:0005737">
    <property type="term" value="C:cytoplasm"/>
    <property type="evidence" value="ECO:0007669"/>
    <property type="project" value="UniProtKB-SubCell"/>
</dbReference>
<comment type="cofactor">
    <cofactor evidence="2">
        <name>K(+)</name>
        <dbReference type="ChEBI" id="CHEBI:29103"/>
    </cofactor>
</comment>
<dbReference type="GO" id="GO:0015937">
    <property type="term" value="P:coenzyme A biosynthetic process"/>
    <property type="evidence" value="ECO:0007669"/>
    <property type="project" value="UniProtKB-KW"/>
</dbReference>
<dbReference type="AlphaFoldDB" id="A0AAW9K6L6"/>
<evidence type="ECO:0000256" key="8">
    <source>
        <dbReference type="ARBA" id="ARBA00022490"/>
    </source>
</evidence>
<evidence type="ECO:0000256" key="14">
    <source>
        <dbReference type="ARBA" id="ARBA00022993"/>
    </source>
</evidence>
<organism evidence="17 18">
    <name type="scientific">Clostridium perfringens</name>
    <dbReference type="NCBI Taxonomy" id="1502"/>
    <lineage>
        <taxon>Bacteria</taxon>
        <taxon>Bacillati</taxon>
        <taxon>Bacillota</taxon>
        <taxon>Clostridia</taxon>
        <taxon>Eubacteriales</taxon>
        <taxon>Clostridiaceae</taxon>
        <taxon>Clostridium</taxon>
    </lineage>
</organism>
<sequence length="72" mass="7948">MILVVDVGNTNIVLGVYNNSENIAGWRISTDAKKTSDEYSIQVMQLFIQSNLNPKEVKGIIISSVVPNIMHS</sequence>
<evidence type="ECO:0000256" key="3">
    <source>
        <dbReference type="ARBA" id="ARBA00001972"/>
    </source>
</evidence>
<dbReference type="GO" id="GO:0005524">
    <property type="term" value="F:ATP binding"/>
    <property type="evidence" value="ECO:0007669"/>
    <property type="project" value="UniProtKB-KW"/>
</dbReference>
<proteinExistence type="inferred from homology"/>
<evidence type="ECO:0000256" key="11">
    <source>
        <dbReference type="ARBA" id="ARBA00022777"/>
    </source>
</evidence>
<accession>A0AAW9K6L6</accession>
<dbReference type="PANTHER" id="PTHR34265:SF1">
    <property type="entry name" value="TYPE III PANTOTHENATE KINASE"/>
    <property type="match status" value="1"/>
</dbReference>
<evidence type="ECO:0000256" key="13">
    <source>
        <dbReference type="ARBA" id="ARBA00022958"/>
    </source>
</evidence>
<feature type="non-terminal residue" evidence="17">
    <location>
        <position position="72"/>
    </location>
</feature>
<evidence type="ECO:0000256" key="7">
    <source>
        <dbReference type="ARBA" id="ARBA00012102"/>
    </source>
</evidence>
<dbReference type="Proteomes" id="UP001288944">
    <property type="component" value="Unassembled WGS sequence"/>
</dbReference>
<evidence type="ECO:0000256" key="2">
    <source>
        <dbReference type="ARBA" id="ARBA00001958"/>
    </source>
</evidence>
<name>A0AAW9K6L6_CLOPF</name>
<evidence type="ECO:0000256" key="1">
    <source>
        <dbReference type="ARBA" id="ARBA00001206"/>
    </source>
</evidence>
<evidence type="ECO:0000256" key="9">
    <source>
        <dbReference type="ARBA" id="ARBA00022679"/>
    </source>
</evidence>
<keyword evidence="10" id="KW-0547">Nucleotide-binding</keyword>
<comment type="subcellular location">
    <subcellularLocation>
        <location evidence="4">Cytoplasm</location>
    </subcellularLocation>
</comment>
<evidence type="ECO:0000256" key="10">
    <source>
        <dbReference type="ARBA" id="ARBA00022741"/>
    </source>
</evidence>
<dbReference type="SUPFAM" id="SSF53067">
    <property type="entry name" value="Actin-like ATPase domain"/>
    <property type="match status" value="1"/>
</dbReference>
<comment type="pathway">
    <text evidence="5">Cofactor biosynthesis; coenzyme A biosynthesis; CoA from (R)-pantothenate: step 1/5.</text>
</comment>
<evidence type="ECO:0000256" key="4">
    <source>
        <dbReference type="ARBA" id="ARBA00004496"/>
    </source>
</evidence>
<evidence type="ECO:0000256" key="15">
    <source>
        <dbReference type="ARBA" id="ARBA00038036"/>
    </source>
</evidence>
<keyword evidence="13" id="KW-0630">Potassium</keyword>
<keyword evidence="12" id="KW-0067">ATP-binding</keyword>
<dbReference type="Pfam" id="PF03309">
    <property type="entry name" value="Pan_kinase"/>
    <property type="match status" value="1"/>
</dbReference>
<keyword evidence="8" id="KW-0963">Cytoplasm</keyword>
<reference evidence="17" key="1">
    <citation type="submission" date="2019-11" db="EMBL/GenBank/DDBJ databases">
        <title>Characterization of Clostridium perfringens isolates from swine manure treated agricultural soils.</title>
        <authorList>
            <person name="Wushke S.T."/>
        </authorList>
    </citation>
    <scope>NUCLEOTIDE SEQUENCE</scope>
    <source>
        <strain evidence="17">X62</strain>
    </source>
</reference>